<dbReference type="EMBL" id="ML977335">
    <property type="protein sequence ID" value="KAF2111300.1"/>
    <property type="molecule type" value="Genomic_DNA"/>
</dbReference>
<accession>A0A6A5YW40</accession>
<evidence type="ECO:0000313" key="2">
    <source>
        <dbReference type="EMBL" id="KAF2111300.1"/>
    </source>
</evidence>
<name>A0A6A5YW40_9PLEO</name>
<feature type="transmembrane region" description="Helical" evidence="1">
    <location>
        <begin position="12"/>
        <end position="30"/>
    </location>
</feature>
<keyword evidence="1" id="KW-0812">Transmembrane</keyword>
<reference evidence="2" key="1">
    <citation type="journal article" date="2020" name="Stud. Mycol.">
        <title>101 Dothideomycetes genomes: a test case for predicting lifestyles and emergence of pathogens.</title>
        <authorList>
            <person name="Haridas S."/>
            <person name="Albert R."/>
            <person name="Binder M."/>
            <person name="Bloem J."/>
            <person name="Labutti K."/>
            <person name="Salamov A."/>
            <person name="Andreopoulos B."/>
            <person name="Baker S."/>
            <person name="Barry K."/>
            <person name="Bills G."/>
            <person name="Bluhm B."/>
            <person name="Cannon C."/>
            <person name="Castanera R."/>
            <person name="Culley D."/>
            <person name="Daum C."/>
            <person name="Ezra D."/>
            <person name="Gonzalez J."/>
            <person name="Henrissat B."/>
            <person name="Kuo A."/>
            <person name="Liang C."/>
            <person name="Lipzen A."/>
            <person name="Lutzoni F."/>
            <person name="Magnuson J."/>
            <person name="Mondo S."/>
            <person name="Nolan M."/>
            <person name="Ohm R."/>
            <person name="Pangilinan J."/>
            <person name="Park H.-J."/>
            <person name="Ramirez L."/>
            <person name="Alfaro M."/>
            <person name="Sun H."/>
            <person name="Tritt A."/>
            <person name="Yoshinaga Y."/>
            <person name="Zwiers L.-H."/>
            <person name="Turgeon B."/>
            <person name="Goodwin S."/>
            <person name="Spatafora J."/>
            <person name="Crous P."/>
            <person name="Grigoriev I."/>
        </authorList>
    </citation>
    <scope>NUCLEOTIDE SEQUENCE</scope>
    <source>
        <strain evidence="2">CBS 627.86</strain>
    </source>
</reference>
<proteinExistence type="predicted"/>
<organism evidence="2 3">
    <name type="scientific">Lophiotrema nucula</name>
    <dbReference type="NCBI Taxonomy" id="690887"/>
    <lineage>
        <taxon>Eukaryota</taxon>
        <taxon>Fungi</taxon>
        <taxon>Dikarya</taxon>
        <taxon>Ascomycota</taxon>
        <taxon>Pezizomycotina</taxon>
        <taxon>Dothideomycetes</taxon>
        <taxon>Pleosporomycetidae</taxon>
        <taxon>Pleosporales</taxon>
        <taxon>Lophiotremataceae</taxon>
        <taxon>Lophiotrema</taxon>
    </lineage>
</organism>
<keyword evidence="1" id="KW-1133">Transmembrane helix</keyword>
<evidence type="ECO:0000256" key="1">
    <source>
        <dbReference type="SAM" id="Phobius"/>
    </source>
</evidence>
<evidence type="ECO:0000313" key="3">
    <source>
        <dbReference type="Proteomes" id="UP000799770"/>
    </source>
</evidence>
<gene>
    <name evidence="2" type="ORF">BDV96DRAFT_603405</name>
</gene>
<dbReference type="OrthoDB" id="3797690at2759"/>
<sequence>MVETHAKLGLRVYIYTPFFMGIGFLNYLFVDRPRYLDNENHEGFLVPQPQHLLSSPLSSSGTTNVEWDEEAVEVPEDFLCPGSSAGVEGIGNGRSYCVKGHPKGLSTYRSDQYPNGRNGNALYSVNSRAGYFIVDDLTTCGRPKIVSKNSGAGTFVTEHVMELQTFPAFLQFMMGRRFVFGDQASYTKPPPYVTASILERALNKKWSRGGRETPERDIWEKFGSVTNAGVLVNAEKGLNSIKALLWQSKNPISDNTWYKKKFDDTSDVRYPGLAFSAINEVTNVFDCMNNEVVNQAFATVANDVHGVLEQFSQEMKERVGKDFDFAGAWFDYIKKVLVPTLTTKADLFIDGHLNYLEETWQAKLDSTTDERLRDECDAILLEVDERRSNLNGHKIDLSRLKSG</sequence>
<keyword evidence="1" id="KW-0472">Membrane</keyword>
<dbReference type="Proteomes" id="UP000799770">
    <property type="component" value="Unassembled WGS sequence"/>
</dbReference>
<protein>
    <submittedName>
        <fullName evidence="2">Uncharacterized protein</fullName>
    </submittedName>
</protein>
<dbReference type="AlphaFoldDB" id="A0A6A5YW40"/>
<keyword evidence="3" id="KW-1185">Reference proteome</keyword>